<evidence type="ECO:0000313" key="7">
    <source>
        <dbReference type="Proteomes" id="UP001150569"/>
    </source>
</evidence>
<feature type="region of interest" description="Disordered" evidence="3">
    <location>
        <begin position="1"/>
        <end position="21"/>
    </location>
</feature>
<proteinExistence type="predicted"/>
<comment type="caution">
    <text evidence="6">The sequence shown here is derived from an EMBL/GenBank/DDBJ whole genome shotgun (WGS) entry which is preliminary data.</text>
</comment>
<reference evidence="6" key="1">
    <citation type="submission" date="2022-07" db="EMBL/GenBank/DDBJ databases">
        <title>Phylogenomic reconstructions and comparative analyses of Kickxellomycotina fungi.</title>
        <authorList>
            <person name="Reynolds N.K."/>
            <person name="Stajich J.E."/>
            <person name="Barry K."/>
            <person name="Grigoriev I.V."/>
            <person name="Crous P."/>
            <person name="Smith M.E."/>
        </authorList>
    </citation>
    <scope>NUCLEOTIDE SEQUENCE</scope>
    <source>
        <strain evidence="6">RSA 861</strain>
    </source>
</reference>
<evidence type="ECO:0000256" key="1">
    <source>
        <dbReference type="ARBA" id="ARBA00022801"/>
    </source>
</evidence>
<keyword evidence="4" id="KW-1133">Transmembrane helix</keyword>
<accession>A0A9W7ZM71</accession>
<keyword evidence="1 6" id="KW-0378">Hydrolase</keyword>
<evidence type="ECO:0000259" key="5">
    <source>
        <dbReference type="Pfam" id="PF00149"/>
    </source>
</evidence>
<dbReference type="Proteomes" id="UP001150569">
    <property type="component" value="Unassembled WGS sequence"/>
</dbReference>
<dbReference type="GO" id="GO:0004309">
    <property type="term" value="F:exopolyphosphatase activity"/>
    <property type="evidence" value="ECO:0007669"/>
    <property type="project" value="TreeGrafter"/>
</dbReference>
<keyword evidence="2" id="KW-0325">Glycoprotein</keyword>
<dbReference type="InterPro" id="IPR041805">
    <property type="entry name" value="ASMase/PPN1_MPP"/>
</dbReference>
<keyword evidence="4" id="KW-0472">Membrane</keyword>
<dbReference type="PANTHER" id="PTHR10340">
    <property type="entry name" value="SPHINGOMYELIN PHOSPHODIESTERASE"/>
    <property type="match status" value="1"/>
</dbReference>
<dbReference type="EC" id="3.6.1.10" evidence="6"/>
<name>A0A9W7ZM71_9FUNG</name>
<evidence type="ECO:0000256" key="2">
    <source>
        <dbReference type="ARBA" id="ARBA00023180"/>
    </source>
</evidence>
<protein>
    <submittedName>
        <fullName evidence="6">Endopolyphosphatase</fullName>
        <ecNumber evidence="6">3.6.1.10</ecNumber>
    </submittedName>
</protein>
<dbReference type="GO" id="GO:0006798">
    <property type="term" value="P:polyphosphate catabolic process"/>
    <property type="evidence" value="ECO:0007669"/>
    <property type="project" value="TreeGrafter"/>
</dbReference>
<evidence type="ECO:0000256" key="4">
    <source>
        <dbReference type="SAM" id="Phobius"/>
    </source>
</evidence>
<dbReference type="GO" id="GO:0005615">
    <property type="term" value="C:extracellular space"/>
    <property type="evidence" value="ECO:0007669"/>
    <property type="project" value="TreeGrafter"/>
</dbReference>
<dbReference type="AlphaFoldDB" id="A0A9W7ZM71"/>
<dbReference type="SUPFAM" id="SSF56300">
    <property type="entry name" value="Metallo-dependent phosphatases"/>
    <property type="match status" value="1"/>
</dbReference>
<dbReference type="CDD" id="cd00842">
    <property type="entry name" value="MPP_ASMase"/>
    <property type="match status" value="1"/>
</dbReference>
<evidence type="ECO:0000256" key="3">
    <source>
        <dbReference type="SAM" id="MobiDB-lite"/>
    </source>
</evidence>
<evidence type="ECO:0000313" key="6">
    <source>
        <dbReference type="EMBL" id="KAJ1912390.1"/>
    </source>
</evidence>
<dbReference type="PANTHER" id="PTHR10340:SF55">
    <property type="entry name" value="ENDOPOLYPHOSPHATASE"/>
    <property type="match status" value="1"/>
</dbReference>
<organism evidence="6 7">
    <name type="scientific">Tieghemiomyces parasiticus</name>
    <dbReference type="NCBI Taxonomy" id="78921"/>
    <lineage>
        <taxon>Eukaryota</taxon>
        <taxon>Fungi</taxon>
        <taxon>Fungi incertae sedis</taxon>
        <taxon>Zoopagomycota</taxon>
        <taxon>Kickxellomycotina</taxon>
        <taxon>Dimargaritomycetes</taxon>
        <taxon>Dimargaritales</taxon>
        <taxon>Dimargaritaceae</taxon>
        <taxon>Tieghemiomyces</taxon>
    </lineage>
</organism>
<dbReference type="InterPro" id="IPR029052">
    <property type="entry name" value="Metallo-depent_PP-like"/>
</dbReference>
<dbReference type="OrthoDB" id="348678at2759"/>
<dbReference type="Pfam" id="PF00149">
    <property type="entry name" value="Metallophos"/>
    <property type="match status" value="1"/>
</dbReference>
<sequence>MEHDPLLKRAPAQPTGPSARTRSRVVCAVGGLLIGAGLALLWHAASPITVGVPAADRSTPPAALAIQQRPQGDTLHLRGNFLHVTDLHLDSNYLPGATLDSYCHRPPKKHQESGVVSGQFGAPVSSCDSPASLIDITFNWINRTVHDQLDFVVFTGDSARHERDEKLPRSVEEVTILNRYIASKFMAVLDPIKVPVIHVVGNNDIEPHNMLEPGPNRMLEGLYQAWKEYIPDDQRDTYLTMGYYTRELVPGRLRAVALNTQWFYSSNDFVGACRKSHHPGSRQLRWLEDILRQAASSDTDGQEGVIIVGHVAPEDGDYFNSCYKQYARLVARYRDTIRGQFFGHNNKDHFYFLAGDGKARRTRTSGKPARSEIGIAADQPVHVARRVPSVIKELLHHYRAVWADRDRTQFTVLNVAPSVVPVYNPAIRVMKYQVADGTIPARRTPAAGDLVHITQHQQTPSTLPFATMLDYDQFWLNLTAANDEFDNAQSPGYYPDYELLYSARRQYDIPDLTFESYLDMSYRMVHNVTLRRQFAEFFCVMAGLQEDSYL</sequence>
<dbReference type="InterPro" id="IPR004843">
    <property type="entry name" value="Calcineurin-like_PHP"/>
</dbReference>
<feature type="domain" description="Calcineurin-like phosphoesterase" evidence="5">
    <location>
        <begin position="80"/>
        <end position="344"/>
    </location>
</feature>
<keyword evidence="4" id="KW-0812">Transmembrane</keyword>
<feature type="transmembrane region" description="Helical" evidence="4">
    <location>
        <begin position="25"/>
        <end position="45"/>
    </location>
</feature>
<gene>
    <name evidence="6" type="primary">PPN1_2</name>
    <name evidence="6" type="ORF">IWQ60_009682</name>
</gene>
<dbReference type="Gene3D" id="3.60.21.10">
    <property type="match status" value="1"/>
</dbReference>
<dbReference type="GO" id="GO:0000324">
    <property type="term" value="C:fungal-type vacuole"/>
    <property type="evidence" value="ECO:0007669"/>
    <property type="project" value="TreeGrafter"/>
</dbReference>
<dbReference type="EMBL" id="JANBPT010000837">
    <property type="protein sequence ID" value="KAJ1912390.1"/>
    <property type="molecule type" value="Genomic_DNA"/>
</dbReference>
<keyword evidence="7" id="KW-1185">Reference proteome</keyword>
<dbReference type="GO" id="GO:0008081">
    <property type="term" value="F:phosphoric diester hydrolase activity"/>
    <property type="evidence" value="ECO:0007669"/>
    <property type="project" value="TreeGrafter"/>
</dbReference>
<dbReference type="GO" id="GO:0000298">
    <property type="term" value="F:endopolyphosphatase activity"/>
    <property type="evidence" value="ECO:0007669"/>
    <property type="project" value="UniProtKB-EC"/>
</dbReference>